<sequence>MDSANLTNRGLIERARRATAAEKYDVQTRFSSMIQSGEGAWITDVEGNRMDDLTASSGTIILGHRHPAVVEAIIRQIRDYGTAFASTLSVPRVELAERLCERYACAEKVVFHRTGTEGTAMAVRMARAATGRELILSCGYHGWHEWQLASETFGYQQTSGVVGFGYNEKALEKMLEAFGDEVAGVLVSPELLYFDLDFYRRMAATCARYDVPFMLDEVYTGLRAGPKGVHGLDVPADLVVMSKGLANGHALAAIMGRRDLIDAYDVAGIQGTYTREVPPMAAALAVLDVLDTPGVYEHAERMGRLLADGMGEILTAEGIANRVGGPALMFDVVLPNDDLGWEIYQAAHEYGVYFEDSGTQLVTTAFDEAAVDHVLTAFRKATRQVIADRPDIAPTSGGEITQERWLDFAEWAFGGLLRDDERTNAMIDETIEKVVNRDRSIKPILIPDPAS</sequence>
<dbReference type="EMBL" id="JF431003">
    <property type="protein sequence ID" value="AEA35386.1"/>
    <property type="molecule type" value="Genomic_DNA"/>
</dbReference>
<keyword evidence="4" id="KW-0808">Transferase</keyword>
<dbReference type="Pfam" id="PF00202">
    <property type="entry name" value="Aminotran_3"/>
    <property type="match status" value="1"/>
</dbReference>
<dbReference type="GO" id="GO:0030170">
    <property type="term" value="F:pyridoxal phosphate binding"/>
    <property type="evidence" value="ECO:0007669"/>
    <property type="project" value="InterPro"/>
</dbReference>
<dbReference type="PANTHER" id="PTHR43713:SF3">
    <property type="entry name" value="GLUTAMATE-1-SEMIALDEHYDE 2,1-AMINOMUTASE 1, CHLOROPLASTIC-RELATED"/>
    <property type="match status" value="1"/>
</dbReference>
<dbReference type="GO" id="GO:0008483">
    <property type="term" value="F:transaminase activity"/>
    <property type="evidence" value="ECO:0007669"/>
    <property type="project" value="UniProtKB-KW"/>
</dbReference>
<reference evidence="4" key="1">
    <citation type="submission" date="2011-02" db="EMBL/GenBank/DDBJ databases">
        <authorList>
            <person name="Hong W."/>
            <person name="Zhang G."/>
            <person name="Lin Y."/>
            <person name="Rao Y."/>
        </authorList>
    </citation>
    <scope>NUCLEOTIDE SEQUENCE</scope>
    <source>
        <strain evidence="4">HP</strain>
    </source>
</reference>
<dbReference type="Gene3D" id="3.90.1150.10">
    <property type="entry name" value="Aspartate Aminotransferase, domain 1"/>
    <property type="match status" value="1"/>
</dbReference>
<keyword evidence="4" id="KW-0032">Aminotransferase</keyword>
<evidence type="ECO:0000313" key="4">
    <source>
        <dbReference type="EMBL" id="AEA35386.1"/>
    </source>
</evidence>
<keyword evidence="2 3" id="KW-0663">Pyridoxal phosphate</keyword>
<dbReference type="AlphaFoldDB" id="A0A059P1D3"/>
<dbReference type="InterPro" id="IPR015422">
    <property type="entry name" value="PyrdxlP-dep_Trfase_small"/>
</dbReference>
<organism evidence="4">
    <name type="scientific">Micromonospora inyonensis</name>
    <dbReference type="NCBI Taxonomy" id="47866"/>
    <lineage>
        <taxon>Bacteria</taxon>
        <taxon>Bacillati</taxon>
        <taxon>Actinomycetota</taxon>
        <taxon>Actinomycetes</taxon>
        <taxon>Micromonosporales</taxon>
        <taxon>Micromonosporaceae</taxon>
        <taxon>Micromonospora</taxon>
    </lineage>
</organism>
<dbReference type="InterPro" id="IPR005814">
    <property type="entry name" value="Aminotrans_3"/>
</dbReference>
<protein>
    <submittedName>
        <fullName evidence="4">Aminotransferase</fullName>
    </submittedName>
</protein>
<evidence type="ECO:0000256" key="1">
    <source>
        <dbReference type="ARBA" id="ARBA00001933"/>
    </source>
</evidence>
<accession>A0A059P1D3</accession>
<evidence type="ECO:0000256" key="3">
    <source>
        <dbReference type="RuleBase" id="RU003560"/>
    </source>
</evidence>
<dbReference type="Gene3D" id="3.40.640.10">
    <property type="entry name" value="Type I PLP-dependent aspartate aminotransferase-like (Major domain)"/>
    <property type="match status" value="1"/>
</dbReference>
<dbReference type="InterPro" id="IPR015421">
    <property type="entry name" value="PyrdxlP-dep_Trfase_major"/>
</dbReference>
<dbReference type="PROSITE" id="PS00600">
    <property type="entry name" value="AA_TRANSFER_CLASS_3"/>
    <property type="match status" value="1"/>
</dbReference>
<name>A0A059P1D3_9ACTN</name>
<dbReference type="SUPFAM" id="SSF53383">
    <property type="entry name" value="PLP-dependent transferases"/>
    <property type="match status" value="1"/>
</dbReference>
<dbReference type="InterPro" id="IPR049704">
    <property type="entry name" value="Aminotrans_3_PPA_site"/>
</dbReference>
<dbReference type="PANTHER" id="PTHR43713">
    <property type="entry name" value="GLUTAMATE-1-SEMIALDEHYDE 2,1-AMINOMUTASE"/>
    <property type="match status" value="1"/>
</dbReference>
<comment type="similarity">
    <text evidence="3">Belongs to the class-III pyridoxal-phosphate-dependent aminotransferase family.</text>
</comment>
<proteinExistence type="inferred from homology"/>
<dbReference type="InterPro" id="IPR015424">
    <property type="entry name" value="PyrdxlP-dep_Trfase"/>
</dbReference>
<evidence type="ECO:0000256" key="2">
    <source>
        <dbReference type="ARBA" id="ARBA00022898"/>
    </source>
</evidence>
<comment type="cofactor">
    <cofactor evidence="1">
        <name>pyridoxal 5'-phosphate</name>
        <dbReference type="ChEBI" id="CHEBI:597326"/>
    </cofactor>
</comment>